<evidence type="ECO:0000256" key="4">
    <source>
        <dbReference type="ARBA" id="ARBA00023136"/>
    </source>
</evidence>
<evidence type="ECO:0000256" key="6">
    <source>
        <dbReference type="SAM" id="Phobius"/>
    </source>
</evidence>
<proteinExistence type="predicted"/>
<protein>
    <submittedName>
        <fullName evidence="9">Ion_trans domain-containing protein</fullName>
    </submittedName>
</protein>
<keyword evidence="8" id="KW-1185">Reference proteome</keyword>
<evidence type="ECO:0000313" key="9">
    <source>
        <dbReference type="WBParaSite" id="Hba_19010"/>
    </source>
</evidence>
<name>A0A1I7XNT9_HETBA</name>
<dbReference type="PANTHER" id="PTHR13800:SF44">
    <property type="entry name" value="TRANSIENT RECEPTOR POTENTIAL CHANNEL"/>
    <property type="match status" value="1"/>
</dbReference>
<dbReference type="GO" id="GO:0005261">
    <property type="term" value="F:monoatomic cation channel activity"/>
    <property type="evidence" value="ECO:0007669"/>
    <property type="project" value="TreeGrafter"/>
</dbReference>
<keyword evidence="2 6" id="KW-0812">Transmembrane</keyword>
<feature type="transmembrane region" description="Helical" evidence="6">
    <location>
        <begin position="85"/>
        <end position="102"/>
    </location>
</feature>
<dbReference type="AlphaFoldDB" id="A0A1I7XNT9"/>
<feature type="compositionally biased region" description="Polar residues" evidence="5">
    <location>
        <begin position="362"/>
        <end position="386"/>
    </location>
</feature>
<evidence type="ECO:0000256" key="1">
    <source>
        <dbReference type="ARBA" id="ARBA00004141"/>
    </source>
</evidence>
<dbReference type="Proteomes" id="UP000095283">
    <property type="component" value="Unplaced"/>
</dbReference>
<dbReference type="Pfam" id="PF00520">
    <property type="entry name" value="Ion_trans"/>
    <property type="match status" value="1"/>
</dbReference>
<feature type="compositionally biased region" description="Basic and acidic residues" evidence="5">
    <location>
        <begin position="440"/>
        <end position="452"/>
    </location>
</feature>
<feature type="transmembrane region" description="Helical" evidence="6">
    <location>
        <begin position="15"/>
        <end position="35"/>
    </location>
</feature>
<accession>A0A1I7XNT9</accession>
<dbReference type="GO" id="GO:0005886">
    <property type="term" value="C:plasma membrane"/>
    <property type="evidence" value="ECO:0007669"/>
    <property type="project" value="TreeGrafter"/>
</dbReference>
<dbReference type="InterPro" id="IPR005821">
    <property type="entry name" value="Ion_trans_dom"/>
</dbReference>
<feature type="domain" description="Ion transport" evidence="7">
    <location>
        <begin position="7"/>
        <end position="204"/>
    </location>
</feature>
<evidence type="ECO:0000259" key="7">
    <source>
        <dbReference type="Pfam" id="PF00520"/>
    </source>
</evidence>
<sequence>MAEMKPFGQKLKYFFFNYWNTVTTAAVITYIIGFAMRTFGVIEHGRVVLACNSVLWTMKLLDYMSVHPRLGPYITMAGKMVVLNMSYIIVMLVVSLLAFGLARQSITYPNEDWHWLLVRNIFYKPYFMLYGEVYADEIDTCGDEAWDTHLENGVPITNSTSGATCVPGYWIPPILMTFFLLVANILLMSMLIAIFNHIFDQTDEVAQQIWLFQRYRQVLIFLESIKYSPYIMRHFRTDIILNRLNDLAVKEGNTRETISELDTRLLTIEKTQTEILDYLRSLMATQRVLTPTTDAPHPQQEIVAWIFIVFFCIRYLCISVISNFTIVFNSSSVRRQRHEEYTSITDSIAVYQEGKRLRGGQRSHSSDNPVTPFFSSTDSPLGSNGDQTDDEILNSVTLKRSTDRRMFDEEDAMRVREEEELADCELTDVLSDTEEQDNTLTRKERRSTDSSKEYLSFSIVNEEEGPRPSPRQMGSPKLTHSSNYIFVSLDNATIGVLPLENFFSSLFMVLHGINCVSFRTGLITAITWKWAFC</sequence>
<feature type="region of interest" description="Disordered" evidence="5">
    <location>
        <begin position="431"/>
        <end position="453"/>
    </location>
</feature>
<keyword evidence="3 6" id="KW-1133">Transmembrane helix</keyword>
<organism evidence="8 9">
    <name type="scientific">Heterorhabditis bacteriophora</name>
    <name type="common">Entomopathogenic nematode worm</name>
    <dbReference type="NCBI Taxonomy" id="37862"/>
    <lineage>
        <taxon>Eukaryota</taxon>
        <taxon>Metazoa</taxon>
        <taxon>Ecdysozoa</taxon>
        <taxon>Nematoda</taxon>
        <taxon>Chromadorea</taxon>
        <taxon>Rhabditida</taxon>
        <taxon>Rhabditina</taxon>
        <taxon>Rhabditomorpha</taxon>
        <taxon>Strongyloidea</taxon>
        <taxon>Heterorhabditidae</taxon>
        <taxon>Heterorhabditis</taxon>
    </lineage>
</organism>
<feature type="transmembrane region" description="Helical" evidence="6">
    <location>
        <begin position="178"/>
        <end position="199"/>
    </location>
</feature>
<evidence type="ECO:0000256" key="2">
    <source>
        <dbReference type="ARBA" id="ARBA00022692"/>
    </source>
</evidence>
<evidence type="ECO:0000256" key="5">
    <source>
        <dbReference type="SAM" id="MobiDB-lite"/>
    </source>
</evidence>
<dbReference type="WBParaSite" id="Hba_19010">
    <property type="protein sequence ID" value="Hba_19010"/>
    <property type="gene ID" value="Hba_19010"/>
</dbReference>
<keyword evidence="4 6" id="KW-0472">Membrane</keyword>
<feature type="transmembrane region" description="Helical" evidence="6">
    <location>
        <begin position="302"/>
        <end position="328"/>
    </location>
</feature>
<evidence type="ECO:0000313" key="8">
    <source>
        <dbReference type="Proteomes" id="UP000095283"/>
    </source>
</evidence>
<reference evidence="9" key="1">
    <citation type="submission" date="2016-11" db="UniProtKB">
        <authorList>
            <consortium name="WormBaseParasite"/>
        </authorList>
    </citation>
    <scope>IDENTIFICATION</scope>
</reference>
<feature type="region of interest" description="Disordered" evidence="5">
    <location>
        <begin position="356"/>
        <end position="391"/>
    </location>
</feature>
<dbReference type="InterPro" id="IPR050927">
    <property type="entry name" value="TRPM"/>
</dbReference>
<dbReference type="PANTHER" id="PTHR13800">
    <property type="entry name" value="TRANSIENT RECEPTOR POTENTIAL CATION CHANNEL, SUBFAMILY M, MEMBER 6"/>
    <property type="match status" value="1"/>
</dbReference>
<evidence type="ECO:0000256" key="3">
    <source>
        <dbReference type="ARBA" id="ARBA00022989"/>
    </source>
</evidence>
<comment type="subcellular location">
    <subcellularLocation>
        <location evidence="1">Membrane</location>
        <topology evidence="1">Multi-pass membrane protein</topology>
    </subcellularLocation>
</comment>
<dbReference type="GO" id="GO:0030001">
    <property type="term" value="P:metal ion transport"/>
    <property type="evidence" value="ECO:0007669"/>
    <property type="project" value="TreeGrafter"/>
</dbReference>